<accession>A0A0F9HXU9</accession>
<reference evidence="1" key="1">
    <citation type="journal article" date="2015" name="Nature">
        <title>Complex archaea that bridge the gap between prokaryotes and eukaryotes.</title>
        <authorList>
            <person name="Spang A."/>
            <person name="Saw J.H."/>
            <person name="Jorgensen S.L."/>
            <person name="Zaremba-Niedzwiedzka K."/>
            <person name="Martijn J."/>
            <person name="Lind A.E."/>
            <person name="van Eijk R."/>
            <person name="Schleper C."/>
            <person name="Guy L."/>
            <person name="Ettema T.J."/>
        </authorList>
    </citation>
    <scope>NUCLEOTIDE SEQUENCE</scope>
</reference>
<name>A0A0F9HXU9_9ZZZZ</name>
<protein>
    <submittedName>
        <fullName evidence="1">Uncharacterized protein</fullName>
    </submittedName>
</protein>
<dbReference type="AlphaFoldDB" id="A0A0F9HXU9"/>
<evidence type="ECO:0000313" key="1">
    <source>
        <dbReference type="EMBL" id="KKM20256.1"/>
    </source>
</evidence>
<dbReference type="EMBL" id="LAZR01013806">
    <property type="protein sequence ID" value="KKM20256.1"/>
    <property type="molecule type" value="Genomic_DNA"/>
</dbReference>
<proteinExistence type="predicted"/>
<gene>
    <name evidence="1" type="ORF">LCGC14_1647320</name>
</gene>
<comment type="caution">
    <text evidence="1">The sequence shown here is derived from an EMBL/GenBank/DDBJ whole genome shotgun (WGS) entry which is preliminary data.</text>
</comment>
<sequence length="91" mass="10763">MSNNSITGEILDEILDNLDKSMQNKLFEYKDRINDWEGMKKTLEGEHGMRLETLLQQKGSMFIHLDQEQLSIVNTRKKELFINLENTYKEV</sequence>
<organism evidence="1">
    <name type="scientific">marine sediment metagenome</name>
    <dbReference type="NCBI Taxonomy" id="412755"/>
    <lineage>
        <taxon>unclassified sequences</taxon>
        <taxon>metagenomes</taxon>
        <taxon>ecological metagenomes</taxon>
    </lineage>
</organism>